<proteinExistence type="predicted"/>
<gene>
    <name evidence="1" type="ORF">PGIGA_G00120900</name>
</gene>
<accession>A0ACC5XGI8</accession>
<organism evidence="1 2">
    <name type="scientific">Pangasianodon gigas</name>
    <name type="common">Mekong giant catfish</name>
    <name type="synonym">Pangasius gigas</name>
    <dbReference type="NCBI Taxonomy" id="30993"/>
    <lineage>
        <taxon>Eukaryota</taxon>
        <taxon>Metazoa</taxon>
        <taxon>Chordata</taxon>
        <taxon>Craniata</taxon>
        <taxon>Vertebrata</taxon>
        <taxon>Euteleostomi</taxon>
        <taxon>Actinopterygii</taxon>
        <taxon>Neopterygii</taxon>
        <taxon>Teleostei</taxon>
        <taxon>Ostariophysi</taxon>
        <taxon>Siluriformes</taxon>
        <taxon>Pangasiidae</taxon>
        <taxon>Pangasianodon</taxon>
    </lineage>
</organism>
<evidence type="ECO:0000313" key="1">
    <source>
        <dbReference type="EMBL" id="MCI4390287.1"/>
    </source>
</evidence>
<dbReference type="EMBL" id="CM040473">
    <property type="protein sequence ID" value="MCI4390287.1"/>
    <property type="molecule type" value="Genomic_DNA"/>
</dbReference>
<comment type="caution">
    <text evidence="1">The sequence shown here is derived from an EMBL/GenBank/DDBJ whole genome shotgun (WGS) entry which is preliminary data.</text>
</comment>
<reference evidence="1 2" key="1">
    <citation type="journal article" date="2022" name="bioRxiv">
        <title>An ancient truncated duplication of the anti-Mullerian hormone receptor type 2 gene is a potential conserved master sex determinant in the Pangasiidae catfish family.</title>
        <authorList>
            <person name="Wen M."/>
            <person name="Pan Q."/>
            <person name="Jouanno E."/>
            <person name="Montfort J."/>
            <person name="Zahm M."/>
            <person name="Cabau C."/>
            <person name="Klopp C."/>
            <person name="Iampietro C."/>
            <person name="Roques C."/>
            <person name="Bouchez O."/>
            <person name="Castinel A."/>
            <person name="Donnadieu C."/>
            <person name="Parrinello H."/>
            <person name="Poncet C."/>
            <person name="Belmonte E."/>
            <person name="Gautier V."/>
            <person name="Avarre J.-C."/>
            <person name="Dugue R."/>
            <person name="Gustiano R."/>
            <person name="Ha T.T.T."/>
            <person name="Campet M."/>
            <person name="Sriphairoj K."/>
            <person name="Ribolli J."/>
            <person name="de Almeida F.L."/>
            <person name="Desvignes T."/>
            <person name="Postlethwait J.H."/>
            <person name="Bucao C.F."/>
            <person name="Robinson-Rechavi M."/>
            <person name="Bobe J."/>
            <person name="Herpin A."/>
            <person name="Guiguen Y."/>
        </authorList>
    </citation>
    <scope>NUCLEOTIDE SEQUENCE [LARGE SCALE GENOMIC DNA]</scope>
    <source>
        <strain evidence="1">YG-Dec2019</strain>
    </source>
</reference>
<sequence length="254" mass="29071">MPRSHPIRRRQLDSVPRLNNLHPMESERVVRKQQDNQSRCEEWQKNQWHIRGGGPYFIRKLSRSSSNVFVFKNRYPDLCGLSVALVFALVPSSSEALKEGECEVCLSFLGKFYQSLQDNNVQFTSDAIEKALVKACKDAKGKENRFCYYIGATSDAATKIINEVSKPLSYHVPVEKVCEKLKKKDSQICELKYDKQVDLSTVDLKKLKVKDLKKILDEWGESCKGCAEKSDFIRKITELMPKYAPNAAKARTDL</sequence>
<name>A0ACC5XGI8_PANGG</name>
<keyword evidence="2" id="KW-1185">Reference proteome</keyword>
<evidence type="ECO:0000313" key="2">
    <source>
        <dbReference type="Proteomes" id="UP000829447"/>
    </source>
</evidence>
<dbReference type="Proteomes" id="UP000829447">
    <property type="component" value="Linkage Group LG20"/>
</dbReference>
<protein>
    <submittedName>
        <fullName evidence="1">Uncharacterized protein</fullName>
    </submittedName>
</protein>